<evidence type="ECO:0000256" key="1">
    <source>
        <dbReference type="SAM" id="SignalP"/>
    </source>
</evidence>
<name>A0A1M4UJ05_9BACE</name>
<dbReference type="Gene3D" id="3.80.10.10">
    <property type="entry name" value="Ribonuclease Inhibitor"/>
    <property type="match status" value="2"/>
</dbReference>
<dbReference type="Pfam" id="PF13306">
    <property type="entry name" value="LRR_5"/>
    <property type="match status" value="1"/>
</dbReference>
<dbReference type="AlphaFoldDB" id="A0A1M4UJ05"/>
<feature type="signal peptide" evidence="1">
    <location>
        <begin position="1"/>
        <end position="24"/>
    </location>
</feature>
<dbReference type="PANTHER" id="PTHR45661">
    <property type="entry name" value="SURFACE ANTIGEN"/>
    <property type="match status" value="1"/>
</dbReference>
<dbReference type="OrthoDB" id="1026718at2"/>
<reference evidence="2 3" key="1">
    <citation type="submission" date="2016-11" db="EMBL/GenBank/DDBJ databases">
        <authorList>
            <person name="Jaros S."/>
            <person name="Januszkiewicz K."/>
            <person name="Wedrychowicz H."/>
        </authorList>
    </citation>
    <scope>NUCLEOTIDE SEQUENCE [LARGE SCALE GENOMIC DNA]</scope>
    <source>
        <strain evidence="2 3">DSM 26991</strain>
    </source>
</reference>
<gene>
    <name evidence="2" type="ORF">SAMN05444405_10297</name>
</gene>
<protein>
    <submittedName>
        <fullName evidence="2">Leucine rich repeat-containing protein</fullName>
    </submittedName>
</protein>
<keyword evidence="1" id="KW-0732">Signal</keyword>
<dbReference type="SUPFAM" id="SSF52058">
    <property type="entry name" value="L domain-like"/>
    <property type="match status" value="1"/>
</dbReference>
<proteinExistence type="predicted"/>
<dbReference type="InterPro" id="IPR053139">
    <property type="entry name" value="Surface_bspA-like"/>
</dbReference>
<evidence type="ECO:0000313" key="2">
    <source>
        <dbReference type="EMBL" id="SHE56645.1"/>
    </source>
</evidence>
<dbReference type="Proteomes" id="UP000184509">
    <property type="component" value="Unassembled WGS sequence"/>
</dbReference>
<accession>A0A1M4UJ05</accession>
<dbReference type="EMBL" id="FQTV01000002">
    <property type="protein sequence ID" value="SHE56645.1"/>
    <property type="molecule type" value="Genomic_DNA"/>
</dbReference>
<dbReference type="InterPro" id="IPR026906">
    <property type="entry name" value="LRR_5"/>
</dbReference>
<dbReference type="PANTHER" id="PTHR45661:SF3">
    <property type="entry name" value="IG-LIKE DOMAIN-CONTAINING PROTEIN"/>
    <property type="match status" value="1"/>
</dbReference>
<sequence length="270" mass="30338">MKRFYIIILLQLLMWQFLSFSSQAQIVSRTIHIEKAGTLSTLIPSKDKYLIEELILSGNINGTDIKYIREMTGGGEYCDMTNGKLIKLNLEDVNIVAGGIPYIWQKYDGTENNCVSDYMFYDLEQLNSIILPRNTIAIGVGTFNLCTGLKSVNIGNNVSTICRDAFSYCPELTTVTIPESVTSIGESAFWHCSSLTSITIPNRVISIGERALKDCERLSEVHCKAQNPPIINSSVFDKYKNRLKLYVPKGSSKAYKNAEGWKEFTNIIEE</sequence>
<dbReference type="RefSeq" id="WP_083547563.1">
    <property type="nucleotide sequence ID" value="NZ_FQTV01000002.1"/>
</dbReference>
<keyword evidence="3" id="KW-1185">Reference proteome</keyword>
<organism evidence="2 3">
    <name type="scientific">Bacteroides luti</name>
    <dbReference type="NCBI Taxonomy" id="1297750"/>
    <lineage>
        <taxon>Bacteria</taxon>
        <taxon>Pseudomonadati</taxon>
        <taxon>Bacteroidota</taxon>
        <taxon>Bacteroidia</taxon>
        <taxon>Bacteroidales</taxon>
        <taxon>Bacteroidaceae</taxon>
        <taxon>Bacteroides</taxon>
    </lineage>
</organism>
<dbReference type="Gene3D" id="3.40.50.12480">
    <property type="match status" value="1"/>
</dbReference>
<evidence type="ECO:0000313" key="3">
    <source>
        <dbReference type="Proteomes" id="UP000184509"/>
    </source>
</evidence>
<dbReference type="InterPro" id="IPR032675">
    <property type="entry name" value="LRR_dom_sf"/>
</dbReference>
<feature type="chain" id="PRO_5012725292" evidence="1">
    <location>
        <begin position="25"/>
        <end position="270"/>
    </location>
</feature>